<evidence type="ECO:0000256" key="1">
    <source>
        <dbReference type="SAM" id="SignalP"/>
    </source>
</evidence>
<feature type="signal peptide" evidence="1">
    <location>
        <begin position="1"/>
        <end position="19"/>
    </location>
</feature>
<dbReference type="Proteomes" id="UP000054266">
    <property type="component" value="Unassembled WGS sequence"/>
</dbReference>
<keyword evidence="3" id="KW-1185">Reference proteome</keyword>
<organism evidence="2 3">
    <name type="scientific">Phialophora macrospora</name>
    <dbReference type="NCBI Taxonomy" id="1851006"/>
    <lineage>
        <taxon>Eukaryota</taxon>
        <taxon>Fungi</taxon>
        <taxon>Dikarya</taxon>
        <taxon>Ascomycota</taxon>
        <taxon>Pezizomycotina</taxon>
        <taxon>Eurotiomycetes</taxon>
        <taxon>Chaetothyriomycetidae</taxon>
        <taxon>Chaetothyriales</taxon>
        <taxon>Herpotrichiellaceae</taxon>
        <taxon>Phialophora</taxon>
    </lineage>
</organism>
<reference evidence="2 3" key="1">
    <citation type="submission" date="2015-01" db="EMBL/GenBank/DDBJ databases">
        <title>The Genome Sequence of Capronia semiimmersa CBS27337.</title>
        <authorList>
            <consortium name="The Broad Institute Genomics Platform"/>
            <person name="Cuomo C."/>
            <person name="de Hoog S."/>
            <person name="Gorbushina A."/>
            <person name="Stielow B."/>
            <person name="Teixiera M."/>
            <person name="Abouelleil A."/>
            <person name="Chapman S.B."/>
            <person name="Priest M."/>
            <person name="Young S.K."/>
            <person name="Wortman J."/>
            <person name="Nusbaum C."/>
            <person name="Birren B."/>
        </authorList>
    </citation>
    <scope>NUCLEOTIDE SEQUENCE [LARGE SCALE GENOMIC DNA]</scope>
    <source>
        <strain evidence="2 3">CBS 27337</strain>
    </source>
</reference>
<sequence length="140" mass="15520">MFGSSLVLLAAIIVRHRHGARIRTLQRQNRLHVFQNGLDALEYLGKMSKVSQEPPAWYHGSKSVTPTREMCCFAADVSDVSNQNQTGCTLQQAILLENRGVFDNFSLRLSELSGLSPISLDLGRFAATRGLGNLYLKDVN</sequence>
<gene>
    <name evidence="2" type="ORF">PV04_00409</name>
</gene>
<evidence type="ECO:0000313" key="3">
    <source>
        <dbReference type="Proteomes" id="UP000054266"/>
    </source>
</evidence>
<dbReference type="AlphaFoldDB" id="A0A0D2ED29"/>
<evidence type="ECO:0000313" key="2">
    <source>
        <dbReference type="EMBL" id="KIW72197.1"/>
    </source>
</evidence>
<accession>A0A0D2ED29</accession>
<proteinExistence type="predicted"/>
<feature type="chain" id="PRO_5002256600" evidence="1">
    <location>
        <begin position="20"/>
        <end position="140"/>
    </location>
</feature>
<name>A0A0D2ED29_9EURO</name>
<keyword evidence="1" id="KW-0732">Signal</keyword>
<protein>
    <submittedName>
        <fullName evidence="2">Uncharacterized protein</fullName>
    </submittedName>
</protein>
<dbReference type="HOGENOM" id="CLU_1834919_0_0_1"/>
<dbReference type="EMBL" id="KN846956">
    <property type="protein sequence ID" value="KIW72197.1"/>
    <property type="molecule type" value="Genomic_DNA"/>
</dbReference>